<evidence type="ECO:0000313" key="2">
    <source>
        <dbReference type="EMBL" id="KAJ8866795.1"/>
    </source>
</evidence>
<proteinExistence type="predicted"/>
<protein>
    <submittedName>
        <fullName evidence="2">Uncharacterized protein</fullName>
    </submittedName>
</protein>
<feature type="compositionally biased region" description="Basic and acidic residues" evidence="1">
    <location>
        <begin position="268"/>
        <end position="277"/>
    </location>
</feature>
<dbReference type="Proteomes" id="UP001159363">
    <property type="component" value="Chromosome 15"/>
</dbReference>
<feature type="region of interest" description="Disordered" evidence="1">
    <location>
        <begin position="268"/>
        <end position="287"/>
    </location>
</feature>
<organism evidence="2 3">
    <name type="scientific">Dryococelus australis</name>
    <dbReference type="NCBI Taxonomy" id="614101"/>
    <lineage>
        <taxon>Eukaryota</taxon>
        <taxon>Metazoa</taxon>
        <taxon>Ecdysozoa</taxon>
        <taxon>Arthropoda</taxon>
        <taxon>Hexapoda</taxon>
        <taxon>Insecta</taxon>
        <taxon>Pterygota</taxon>
        <taxon>Neoptera</taxon>
        <taxon>Polyneoptera</taxon>
        <taxon>Phasmatodea</taxon>
        <taxon>Verophasmatodea</taxon>
        <taxon>Anareolatae</taxon>
        <taxon>Phasmatidae</taxon>
        <taxon>Eurycanthinae</taxon>
        <taxon>Dryococelus</taxon>
    </lineage>
</organism>
<evidence type="ECO:0000256" key="1">
    <source>
        <dbReference type="SAM" id="MobiDB-lite"/>
    </source>
</evidence>
<dbReference type="EMBL" id="JARBHB010000016">
    <property type="protein sequence ID" value="KAJ8866795.1"/>
    <property type="molecule type" value="Genomic_DNA"/>
</dbReference>
<name>A0ABQ9G2U1_9NEOP</name>
<comment type="caution">
    <text evidence="2">The sequence shown here is derived from an EMBL/GenBank/DDBJ whole genome shotgun (WGS) entry which is preliminary data.</text>
</comment>
<sequence length="880" mass="97571">MAPVPWPTRSPDVTRLNCFLCGAMKGMAYETPAPSEMDLIARIHHPAIIVIRRLIYARGRDREVNAITLVKSDNGPTCHLPITRTALEKALCRVYRDETAEEGGGGGGKSSLERKFPGTPDIYGNWSRGFTPPDHAQQSTVITYCFPCAQLEYFATRCVLPCTRLSAKAPDLKDWWSMRKEFSGVKIPLPLIFPRQVSPGGNSLLSELQRQQIFFFFVSPHCQSPGGGVRRHAGSACTTPLTFPPRPGDAARDACLVAVGEKREIPEKTRRPTEHRPARFPRAKNPGVTLPGIEPVSPWWEANRSATAALLIHVEQGIDVGRREARFGGLVHDSGPKRSEGSSTSGRRAARSSLFVMSRDHNEPDTASDLKIQVGTVHISLSHEGLVVALCLNAHKDRGLILLPPPPPPSSFTTTYKGAAVAKASNAMSELSSDSTYDVTSVDRYAQVCTSGEFGHRLQNSRLPPGRTGFDSQRRLCQDFHTSESCRMMSLPLCISAIPHSHIISPSSALKTGKRRTLRAILLRPSATWMFFAFEFEKRGSDKGDTTTSFKRDIAARRKALNWHGVRVTLRVKTVHDEYIDKETQCGTVAKVAERLACSPFTKKIRVQSPAGSVGIFPDHAVGWRVFSGISRLARLFIPALRDEALSASKQTPPGRPSAPNIMAGNAANEVFVVETLRQKDVQRWQRSVRRHASSLQPTASWTSNDRSAPENSRWSTATSASFSHMQYTGRSHGGNRTRFAFVVSDRFISPYPFFMPAPFDAGHFDLPQSQDQHKDKYPPYCIPGFPSVRDNTQLIRTAELYMMSLLDNSVLCESPTCYNQRLITSWHVFKEDLDMSLGNLPPRGLYASPHSINSGCWRTVANKSPTKHIPDIFDGRHVR</sequence>
<gene>
    <name evidence="2" type="ORF">PR048_032656</name>
</gene>
<keyword evidence="3" id="KW-1185">Reference proteome</keyword>
<reference evidence="2 3" key="1">
    <citation type="submission" date="2023-02" db="EMBL/GenBank/DDBJ databases">
        <title>LHISI_Scaffold_Assembly.</title>
        <authorList>
            <person name="Stuart O.P."/>
            <person name="Cleave R."/>
            <person name="Magrath M.J.L."/>
            <person name="Mikheyev A.S."/>
        </authorList>
    </citation>
    <scope>NUCLEOTIDE SEQUENCE [LARGE SCALE GENOMIC DNA]</scope>
    <source>
        <strain evidence="2">Daus_M_001</strain>
        <tissue evidence="2">Leg muscle</tissue>
    </source>
</reference>
<feature type="compositionally biased region" description="Polar residues" evidence="1">
    <location>
        <begin position="694"/>
        <end position="718"/>
    </location>
</feature>
<feature type="region of interest" description="Disordered" evidence="1">
    <location>
        <begin position="329"/>
        <end position="349"/>
    </location>
</feature>
<accession>A0ABQ9G2U1</accession>
<evidence type="ECO:0000313" key="3">
    <source>
        <dbReference type="Proteomes" id="UP001159363"/>
    </source>
</evidence>
<feature type="region of interest" description="Disordered" evidence="1">
    <location>
        <begin position="688"/>
        <end position="718"/>
    </location>
</feature>